<dbReference type="CDD" id="cd00051">
    <property type="entry name" value="EFh"/>
    <property type="match status" value="1"/>
</dbReference>
<feature type="domain" description="EF-hand" evidence="7">
    <location>
        <begin position="1188"/>
        <end position="1223"/>
    </location>
</feature>
<dbReference type="Gene3D" id="1.10.238.10">
    <property type="entry name" value="EF-hand"/>
    <property type="match status" value="3"/>
</dbReference>
<feature type="compositionally biased region" description="Low complexity" evidence="5">
    <location>
        <begin position="699"/>
        <end position="730"/>
    </location>
</feature>
<dbReference type="GO" id="GO:0000062">
    <property type="term" value="F:fatty-acyl-CoA binding"/>
    <property type="evidence" value="ECO:0007669"/>
    <property type="project" value="InterPro"/>
</dbReference>
<dbReference type="SUPFAM" id="SSF48403">
    <property type="entry name" value="Ankyrin repeat"/>
    <property type="match status" value="2"/>
</dbReference>
<feature type="compositionally biased region" description="Basic and acidic residues" evidence="5">
    <location>
        <begin position="1081"/>
        <end position="1094"/>
    </location>
</feature>
<feature type="compositionally biased region" description="Acidic residues" evidence="5">
    <location>
        <begin position="36"/>
        <end position="46"/>
    </location>
</feature>
<dbReference type="Gene3D" id="1.20.80.10">
    <property type="match status" value="1"/>
</dbReference>
<dbReference type="InterPro" id="IPR018247">
    <property type="entry name" value="EF_Hand_1_Ca_BS"/>
</dbReference>
<dbReference type="SUPFAM" id="SSF47473">
    <property type="entry name" value="EF-hand"/>
    <property type="match status" value="2"/>
</dbReference>
<dbReference type="Gene3D" id="1.10.167.10">
    <property type="entry name" value="Regulator of G-protein Signalling 4, domain 2"/>
    <property type="match status" value="1"/>
</dbReference>
<dbReference type="InterPro" id="IPR011990">
    <property type="entry name" value="TPR-like_helical_dom_sf"/>
</dbReference>
<reference evidence="9" key="1">
    <citation type="submission" date="2022-07" db="EMBL/GenBank/DDBJ databases">
        <title>Genome analysis of Parmales, a sister group of diatoms, reveals the evolutionary specialization of diatoms from phago-mixotrophs to photoautotrophs.</title>
        <authorList>
            <person name="Ban H."/>
            <person name="Sato S."/>
            <person name="Yoshikawa S."/>
            <person name="Kazumasa Y."/>
            <person name="Nakamura Y."/>
            <person name="Ichinomiya M."/>
            <person name="Saitoh K."/>
            <person name="Sato N."/>
            <person name="Blanc-Mathieu R."/>
            <person name="Endo H."/>
            <person name="Kuwata A."/>
            <person name="Ogata H."/>
        </authorList>
    </citation>
    <scope>NUCLEOTIDE SEQUENCE</scope>
</reference>
<dbReference type="EMBL" id="BRXZ01000366">
    <property type="protein sequence ID" value="GMI10267.1"/>
    <property type="molecule type" value="Genomic_DNA"/>
</dbReference>
<dbReference type="Pfam" id="PF00887">
    <property type="entry name" value="ACBP"/>
    <property type="match status" value="1"/>
</dbReference>
<dbReference type="Pfam" id="PF12796">
    <property type="entry name" value="Ank_2"/>
    <property type="match status" value="2"/>
</dbReference>
<keyword evidence="1" id="KW-0677">Repeat</keyword>
<dbReference type="SUPFAM" id="SSF47027">
    <property type="entry name" value="Acyl-CoA binding protein"/>
    <property type="match status" value="1"/>
</dbReference>
<dbReference type="Pfam" id="PF13499">
    <property type="entry name" value="EF-hand_7"/>
    <property type="match status" value="3"/>
</dbReference>
<dbReference type="InterPro" id="IPR002048">
    <property type="entry name" value="EF_hand_dom"/>
</dbReference>
<dbReference type="Gene3D" id="1.25.40.20">
    <property type="entry name" value="Ankyrin repeat-containing domain"/>
    <property type="match status" value="2"/>
</dbReference>
<keyword evidence="2" id="KW-0106">Calcium</keyword>
<dbReference type="InterPro" id="IPR051165">
    <property type="entry name" value="Multifunctional_ANK_Repeat"/>
</dbReference>
<feature type="repeat" description="ANK" evidence="4">
    <location>
        <begin position="865"/>
        <end position="897"/>
    </location>
</feature>
<gene>
    <name evidence="9" type="ORF">TrRE_jg6429</name>
</gene>
<dbReference type="PROSITE" id="PS50004">
    <property type="entry name" value="C2"/>
    <property type="match status" value="2"/>
</dbReference>
<dbReference type="PROSITE" id="PS50088">
    <property type="entry name" value="ANK_REPEAT"/>
    <property type="match status" value="2"/>
</dbReference>
<dbReference type="InterPro" id="IPR002110">
    <property type="entry name" value="Ankyrin_rpt"/>
</dbReference>
<evidence type="ECO:0000313" key="10">
    <source>
        <dbReference type="Proteomes" id="UP001165082"/>
    </source>
</evidence>
<dbReference type="InterPro" id="IPR014352">
    <property type="entry name" value="FERM/acyl-CoA-bd_prot_sf"/>
</dbReference>
<dbReference type="SMART" id="SM00239">
    <property type="entry name" value="C2"/>
    <property type="match status" value="2"/>
</dbReference>
<dbReference type="CDD" id="cd00030">
    <property type="entry name" value="C2"/>
    <property type="match status" value="1"/>
</dbReference>
<dbReference type="SUPFAM" id="SSF49562">
    <property type="entry name" value="C2 domain (Calcium/lipid-binding domain, CaLB)"/>
    <property type="match status" value="2"/>
</dbReference>
<feature type="region of interest" description="Disordered" evidence="5">
    <location>
        <begin position="689"/>
        <end position="784"/>
    </location>
</feature>
<dbReference type="Gene3D" id="2.60.40.150">
    <property type="entry name" value="C2 domain"/>
    <property type="match status" value="2"/>
</dbReference>
<dbReference type="InterPro" id="IPR035892">
    <property type="entry name" value="C2_domain_sf"/>
</dbReference>
<dbReference type="PROSITE" id="PS50297">
    <property type="entry name" value="ANK_REP_REGION"/>
    <property type="match status" value="2"/>
</dbReference>
<name>A0A9W7FDI2_9STRA</name>
<dbReference type="InterPro" id="IPR036305">
    <property type="entry name" value="RGS_sf"/>
</dbReference>
<evidence type="ECO:0000256" key="1">
    <source>
        <dbReference type="ARBA" id="ARBA00022737"/>
    </source>
</evidence>
<dbReference type="Pfam" id="PF00168">
    <property type="entry name" value="C2"/>
    <property type="match status" value="2"/>
</dbReference>
<dbReference type="Proteomes" id="UP001165082">
    <property type="component" value="Unassembled WGS sequence"/>
</dbReference>
<dbReference type="InterPro" id="IPR036770">
    <property type="entry name" value="Ankyrin_rpt-contain_sf"/>
</dbReference>
<dbReference type="InterPro" id="IPR000008">
    <property type="entry name" value="C2_dom"/>
</dbReference>
<sequence>MSIQSALTSTFAQQGFGTSVLGGVDGTQGVGNPLDALDDEPEEEIDPNSLVDGWEHDPLKMEIKFACANLNWKGHLPKVKKDVLKLYAFYKQATTGDAPPPEERPFDTLGREKWEIWNKWRGTPPEVAKRRYITYLRDIDENLVYVAVNEKPPYGFPKTRHREPICARCNSKAGCLRALVDENGKPLRDQILGKDVDQSLFEYSNLKGWFEKYENLQKCKWGLHTPLSEDQVRPFKEWFNRPDVMGFKPFEKGKMIPLLKEVLHKQLELLYACQVDYKDKTDSQNKKMLHSSHKRLNEQTDRVLGMQYYHREVTGEEYTFEVPCLRTNKHCNTRRSAASGMNHTHPLEIVRPSVDYSYYERVVALRQEARRLGMSAQTGMVESSEERASILASRIAEFHARQAKMMEAKRNLMYQEWRHPTQKEDVVDFSGKYVKEQLENAILSNDCERIATLVSRGAPPNYETKHGLTPLIQCVLQVKREAFRKLIKSGSDINYFNKQGMNALMWACKKDSLIMVHEVLDNEAAPGLEGPTGLTACMVAARNGNKSALEVMCDHVLRHDDAKQLAVDRVLNHRSLLKGKTALMICAQHRMWGMCRTLCKLGADTNTGDYSGYSAARIASDAGWADLGEWLQKTRAIGPNGITTYSDSTNEKKERVATGQLKRAIESGEVVTGEEAFKLGLSIITGERVTSRSTTPNKSSRGNNNSRGFDSPGDSDGGSSPSSSRAASTSPRRRSTRSRSPGDRRRSSRAKGGPRAGSPGRSRSPSRSEKPGSPSSENAGTALGSLTFDPSMFAEGSMVEVHGKMVEPLMEVPLYLKLIAEGKANPDTEITAGTTALIRASFEGNLRVVKLLVENGCDVNFDNKTGQTPLMSAAAGGSLEVAKYLLMQKAKLGSKDMAGMNATAYANNNNNEVMLDFLMSARLRGAEDAIRRIENPDEAEVKEDAMAEGKRSQEKLLMKYGATPVGVDDGDHDSWRWRLPGIVNRENIHAEEPSSSDDSDEEARKKNGIGDKGVVKVRCCKCTLFLPCQHYKTFHDMWSKNPDGIGHKWGLLAKSKKKRKGGSRGGSRGRPGTSNSGFDWRATKDSKDEVEVARKEHEKKMKAAFDSMDVNKDGGLSKQEIKAAVCFNKEVRAILEIPDTASDEFDDLYNKIDQDQSDSVSFEEFHTYFAKKKDDLDKERRKKAKEEHFIKKLESAYKLVDINGDGDVSKAEMLMAIQSNYKIQEMIGIKGGGVSVDEFDRLYAKIDTDGSDFIEFEEFKLFFVKKRIEDMDAEEKLELGHRKAFNLMDVDHSGTLNKTEILMAVKDNVRIQSLMGVQEGIESNDFEDLYKIIDADGSKEVDFEEFQDFFKKKEQQERKKAKKAESRGGSRGGTPKAGSESESESTGGRTPKGYGARKRKKKKVQYSAENTLAIEKRDAPKKGPAKRHNFFNELGKKKDKKKTGRFNDPFDDGKPRDRYGWQGEVGELEKEEERIKKERKKMTFVGLNCDFGGKRYIMQRCVVCSVGYSRVKMMPEDLHLCDRCLLERYLETRSYCRLVAMEPQLVRAKPRSKRSEDLEVFNEPDEIQLVSFYIGQRRYDDAERMITVLLEKQSDLLGEGAADDVAMAFTLRALGGFEEARGRMPLARAHRENSMDVFAAALGPTHKQTLYAIELYAETLKKQKSWFFAIEFYNGIYMQFRDSKIEERRNMAVDMKIKCQVCLEEREIELMIEEDKRSAKMRERYHPRPKVSKSHSLRHLSGFNEEKKSEGVVVEKSYMEDMLVSDKYWDRVGARDFKKTCKLVGCFNLLRFWLAVMEFKGMRPNEAGFSHTSRRIYREFVLEKDILEFVDNETRAWLGDILETEKRAPPADMYDELFDKCGLDLYERGFLNFVNHELGKRWFKDHCMMRFEGFAVLKLQANLRMILVKRTMGICDWLELTMREYYREKWSGDKKKFDMWLAERKRIRGLADEVGATIKEYLLKFETLSVEKFKKWKEGKLMRMKEARSLRRSMGGKGGGGEVKKKKKKVVVGAFETQFTVHRCRGLKKADMFGKSDPCVLLKWLPGGVGEKAVEVGRTSVISKNLNPDWGKWKLNSMWVEGKINDKGEKEPNPGQFILEVFDMDMKIKLGDFLGQTVVDGSIACDQEQYIIKEERELKWRPGGGKANKCVQGSIVFSCKSKWKVNATRDTPLTMKCSGANGEIGAGEGGKGGIMGGLKMPSIDLKVPEIPQLLGKKVRVVKPHFNLKLTVHRCRGLAKADMFGKSDPCVVVKFQGKEIARSPVISKTLNPEWGRTTDRGVVGGFDFNPPVVVWCDEDGKLSDEQKDEKVQVEVYDCDAMMLGDFLGCVNFRVGRLLGMKGTNDTEFQLQQKEGAKKKSKLVKGTVSLSVDNEFDKGGEVEEDTMLQGMMGKGLNMLGKAKDEEEEAELRRAETDFSVVKLPH</sequence>
<dbReference type="SMART" id="SM00054">
    <property type="entry name" value="EFh"/>
    <property type="match status" value="6"/>
</dbReference>
<feature type="domain" description="EF-hand" evidence="7">
    <location>
        <begin position="1321"/>
        <end position="1356"/>
    </location>
</feature>
<dbReference type="PROSITE" id="PS50222">
    <property type="entry name" value="EF_HAND_2"/>
    <property type="match status" value="6"/>
</dbReference>
<feature type="domain" description="EF-hand" evidence="7">
    <location>
        <begin position="1140"/>
        <end position="1175"/>
    </location>
</feature>
<dbReference type="GO" id="GO:0005509">
    <property type="term" value="F:calcium ion binding"/>
    <property type="evidence" value="ECO:0007669"/>
    <property type="project" value="InterPro"/>
</dbReference>
<evidence type="ECO:0000259" key="6">
    <source>
        <dbReference type="PROSITE" id="PS50004"/>
    </source>
</evidence>
<organism evidence="9 10">
    <name type="scientific">Triparma retinervis</name>
    <dbReference type="NCBI Taxonomy" id="2557542"/>
    <lineage>
        <taxon>Eukaryota</taxon>
        <taxon>Sar</taxon>
        <taxon>Stramenopiles</taxon>
        <taxon>Ochrophyta</taxon>
        <taxon>Bolidophyceae</taxon>
        <taxon>Parmales</taxon>
        <taxon>Triparmaceae</taxon>
        <taxon>Triparma</taxon>
    </lineage>
</organism>
<evidence type="ECO:0000259" key="7">
    <source>
        <dbReference type="PROSITE" id="PS50222"/>
    </source>
</evidence>
<evidence type="ECO:0008006" key="11">
    <source>
        <dbReference type="Google" id="ProtNLM"/>
    </source>
</evidence>
<dbReference type="Gene3D" id="1.25.40.10">
    <property type="entry name" value="Tetratricopeptide repeat domain"/>
    <property type="match status" value="1"/>
</dbReference>
<keyword evidence="10" id="KW-1185">Reference proteome</keyword>
<feature type="domain" description="EF-hand" evidence="7">
    <location>
        <begin position="1234"/>
        <end position="1269"/>
    </location>
</feature>
<evidence type="ECO:0000313" key="9">
    <source>
        <dbReference type="EMBL" id="GMI10267.1"/>
    </source>
</evidence>
<feature type="compositionally biased region" description="Basic residues" evidence="5">
    <location>
        <begin position="1395"/>
        <end position="1404"/>
    </location>
</feature>
<dbReference type="InterPro" id="IPR000582">
    <property type="entry name" value="Acyl-CoA-binding_protein"/>
</dbReference>
<feature type="region of interest" description="Disordered" evidence="5">
    <location>
        <begin position="986"/>
        <end position="1006"/>
    </location>
</feature>
<evidence type="ECO:0000256" key="5">
    <source>
        <dbReference type="SAM" id="MobiDB-lite"/>
    </source>
</evidence>
<feature type="domain" description="ACB" evidence="8">
    <location>
        <begin position="61"/>
        <end position="145"/>
    </location>
</feature>
<protein>
    <recommendedName>
        <fullName evidence="11">Calmodulin</fullName>
    </recommendedName>
</protein>
<feature type="domain" description="EF-hand" evidence="7">
    <location>
        <begin position="1276"/>
        <end position="1311"/>
    </location>
</feature>
<feature type="repeat" description="ANK" evidence="4">
    <location>
        <begin position="832"/>
        <end position="864"/>
    </location>
</feature>
<feature type="region of interest" description="Disordered" evidence="5">
    <location>
        <begin position="2400"/>
        <end position="2423"/>
    </location>
</feature>
<evidence type="ECO:0000259" key="8">
    <source>
        <dbReference type="PROSITE" id="PS51228"/>
    </source>
</evidence>
<accession>A0A9W7FDI2</accession>
<feature type="region of interest" description="Disordered" evidence="5">
    <location>
        <begin position="23"/>
        <end position="50"/>
    </location>
</feature>
<dbReference type="PROSITE" id="PS00018">
    <property type="entry name" value="EF_HAND_1"/>
    <property type="match status" value="5"/>
</dbReference>
<dbReference type="OrthoDB" id="188831at2759"/>
<feature type="compositionally biased region" description="Basic and acidic residues" evidence="5">
    <location>
        <begin position="1354"/>
        <end position="1368"/>
    </location>
</feature>
<evidence type="ECO:0000256" key="3">
    <source>
        <dbReference type="ARBA" id="ARBA00023043"/>
    </source>
</evidence>
<keyword evidence="3 4" id="KW-0040">ANK repeat</keyword>
<evidence type="ECO:0000256" key="2">
    <source>
        <dbReference type="ARBA" id="ARBA00022837"/>
    </source>
</evidence>
<dbReference type="SUPFAM" id="SSF48097">
    <property type="entry name" value="Regulator of G-protein signaling, RGS"/>
    <property type="match status" value="1"/>
</dbReference>
<dbReference type="InterPro" id="IPR035984">
    <property type="entry name" value="Acyl-CoA-binding_sf"/>
</dbReference>
<proteinExistence type="predicted"/>
<feature type="domain" description="C2" evidence="6">
    <location>
        <begin position="2207"/>
        <end position="2346"/>
    </location>
</feature>
<evidence type="ECO:0000256" key="4">
    <source>
        <dbReference type="PROSITE-ProRule" id="PRU00023"/>
    </source>
</evidence>
<feature type="compositionally biased region" description="Low complexity" evidence="5">
    <location>
        <begin position="750"/>
        <end position="777"/>
    </location>
</feature>
<comment type="caution">
    <text evidence="9">The sequence shown here is derived from an EMBL/GenBank/DDBJ whole genome shotgun (WGS) entry which is preliminary data.</text>
</comment>
<feature type="region of interest" description="Disordered" evidence="5">
    <location>
        <begin position="1354"/>
        <end position="1459"/>
    </location>
</feature>
<dbReference type="SMART" id="SM00248">
    <property type="entry name" value="ANK"/>
    <property type="match status" value="6"/>
</dbReference>
<feature type="region of interest" description="Disordered" evidence="5">
    <location>
        <begin position="1054"/>
        <end position="1094"/>
    </location>
</feature>
<dbReference type="PANTHER" id="PTHR24123:SF33">
    <property type="entry name" value="PROTEIN HOS4"/>
    <property type="match status" value="1"/>
</dbReference>
<dbReference type="InterPro" id="IPR044926">
    <property type="entry name" value="RGS_subdomain_2"/>
</dbReference>
<dbReference type="PROSITE" id="PS51228">
    <property type="entry name" value="ACB_2"/>
    <property type="match status" value="1"/>
</dbReference>
<dbReference type="PANTHER" id="PTHR24123">
    <property type="entry name" value="ANKYRIN REPEAT-CONTAINING"/>
    <property type="match status" value="1"/>
</dbReference>
<dbReference type="InterPro" id="IPR011992">
    <property type="entry name" value="EF-hand-dom_pair"/>
</dbReference>
<feature type="domain" description="EF-hand" evidence="7">
    <location>
        <begin position="1096"/>
        <end position="1131"/>
    </location>
</feature>
<feature type="domain" description="C2" evidence="6">
    <location>
        <begin position="1997"/>
        <end position="2141"/>
    </location>
</feature>